<dbReference type="PROSITE" id="PS51257">
    <property type="entry name" value="PROKAR_LIPOPROTEIN"/>
    <property type="match status" value="1"/>
</dbReference>
<accession>A0A6J7R5Y8</accession>
<dbReference type="AlphaFoldDB" id="A0A6J7R5Y8"/>
<evidence type="ECO:0000313" key="2">
    <source>
        <dbReference type="EMBL" id="CAB5062423.1"/>
    </source>
</evidence>
<evidence type="ECO:0000313" key="1">
    <source>
        <dbReference type="EMBL" id="CAB5024143.1"/>
    </source>
</evidence>
<reference evidence="1" key="1">
    <citation type="submission" date="2020-05" db="EMBL/GenBank/DDBJ databases">
        <authorList>
            <person name="Chiriac C."/>
            <person name="Salcher M."/>
            <person name="Ghai R."/>
            <person name="Kavagutti S V."/>
        </authorList>
    </citation>
    <scope>NUCLEOTIDE SEQUENCE</scope>
</reference>
<dbReference type="EMBL" id="CAFBQU010000008">
    <property type="protein sequence ID" value="CAB5062423.1"/>
    <property type="molecule type" value="Genomic_DNA"/>
</dbReference>
<organism evidence="1">
    <name type="scientific">freshwater metagenome</name>
    <dbReference type="NCBI Taxonomy" id="449393"/>
    <lineage>
        <taxon>unclassified sequences</taxon>
        <taxon>metagenomes</taxon>
        <taxon>ecological metagenomes</taxon>
    </lineage>
</organism>
<protein>
    <submittedName>
        <fullName evidence="1">Unannotated protein</fullName>
    </submittedName>
</protein>
<gene>
    <name evidence="1" type="ORF">UFOPK4098_01032</name>
    <name evidence="2" type="ORF">UFOPK4347_00478</name>
</gene>
<dbReference type="EMBL" id="CAFBPN010000055">
    <property type="protein sequence ID" value="CAB5024143.1"/>
    <property type="molecule type" value="Genomic_DNA"/>
</dbReference>
<name>A0A6J7R5Y8_9ZZZZ</name>
<proteinExistence type="predicted"/>
<sequence>MKSRVTKCAILAIALIAVASCGSSSSDSSGSDTTRVKNAALVTTTLASGTLPSKGSAGDTATTTAPATTAAPATTLVSIPAAAVIADPGNYQATYLASTDPLGAPHPALPQEASLTTNAARAVSAAWSTDSATVLTVTKAEWVGTTTPMTLRWTISTAAGALQCDNCAFVTTKAKRIIKEVTAQKLKGSGITSIRGLDPTYSEVGAFIGNGWGVEFLVGDQGNDSAATGNAIRDLLLSCSGDTASSCKNVSLGVAELKWKNIIWSTSDCVSALRNGGPRQFLDDLTTSLTGASAETAALVKQRGALDRVAVATPAYRPVFTTTGTTRTITGFASTGCAS</sequence>